<dbReference type="EMBL" id="JAMZIH010007251">
    <property type="protein sequence ID" value="KAJ1673203.1"/>
    <property type="molecule type" value="Genomic_DNA"/>
</dbReference>
<proteinExistence type="predicted"/>
<name>A0ACC1HBX0_9FUNG</name>
<dbReference type="Proteomes" id="UP001145114">
    <property type="component" value="Unassembled WGS sequence"/>
</dbReference>
<keyword evidence="2" id="KW-1185">Reference proteome</keyword>
<organism evidence="1 2">
    <name type="scientific">Spiromyces aspiralis</name>
    <dbReference type="NCBI Taxonomy" id="68401"/>
    <lineage>
        <taxon>Eukaryota</taxon>
        <taxon>Fungi</taxon>
        <taxon>Fungi incertae sedis</taxon>
        <taxon>Zoopagomycota</taxon>
        <taxon>Kickxellomycotina</taxon>
        <taxon>Kickxellomycetes</taxon>
        <taxon>Kickxellales</taxon>
        <taxon>Kickxellaceae</taxon>
        <taxon>Spiromyces</taxon>
    </lineage>
</organism>
<accession>A0ACC1HBX0</accession>
<evidence type="ECO:0000313" key="2">
    <source>
        <dbReference type="Proteomes" id="UP001145114"/>
    </source>
</evidence>
<evidence type="ECO:0000313" key="1">
    <source>
        <dbReference type="EMBL" id="KAJ1673203.1"/>
    </source>
</evidence>
<sequence>MAIPENMLAEGLQIRHGTLTVTHKLKEHSGDQGNRLACIEPHAPGQAPLSEEPDLAQL</sequence>
<comment type="caution">
    <text evidence="1">The sequence shown here is derived from an EMBL/GenBank/DDBJ whole genome shotgun (WGS) entry which is preliminary data.</text>
</comment>
<gene>
    <name evidence="1" type="ORF">EV182_005697</name>
</gene>
<reference evidence="1" key="1">
    <citation type="submission" date="2022-06" db="EMBL/GenBank/DDBJ databases">
        <title>Phylogenomic reconstructions and comparative analyses of Kickxellomycotina fungi.</title>
        <authorList>
            <person name="Reynolds N.K."/>
            <person name="Stajich J.E."/>
            <person name="Barry K."/>
            <person name="Grigoriev I.V."/>
            <person name="Crous P."/>
            <person name="Smith M.E."/>
        </authorList>
    </citation>
    <scope>NUCLEOTIDE SEQUENCE</scope>
    <source>
        <strain evidence="1">RSA 2271</strain>
    </source>
</reference>
<protein>
    <submittedName>
        <fullName evidence="1">Uncharacterized protein</fullName>
    </submittedName>
</protein>